<protein>
    <submittedName>
        <fullName evidence="2">Uncharacterized protein</fullName>
    </submittedName>
</protein>
<gene>
    <name evidence="2" type="ORF">EVAR_67318_1</name>
</gene>
<evidence type="ECO:0000313" key="3">
    <source>
        <dbReference type="Proteomes" id="UP000299102"/>
    </source>
</evidence>
<comment type="caution">
    <text evidence="2">The sequence shown here is derived from an EMBL/GenBank/DDBJ whole genome shotgun (WGS) entry which is preliminary data.</text>
</comment>
<dbReference type="AlphaFoldDB" id="A0A4C1ZAM2"/>
<evidence type="ECO:0000256" key="1">
    <source>
        <dbReference type="SAM" id="MobiDB-lite"/>
    </source>
</evidence>
<keyword evidence="3" id="KW-1185">Reference proteome</keyword>
<dbReference type="OrthoDB" id="8056906at2759"/>
<dbReference type="EMBL" id="BGZK01001696">
    <property type="protein sequence ID" value="GBP84760.1"/>
    <property type="molecule type" value="Genomic_DNA"/>
</dbReference>
<evidence type="ECO:0000313" key="2">
    <source>
        <dbReference type="EMBL" id="GBP84760.1"/>
    </source>
</evidence>
<organism evidence="2 3">
    <name type="scientific">Eumeta variegata</name>
    <name type="common">Bagworm moth</name>
    <name type="synonym">Eumeta japonica</name>
    <dbReference type="NCBI Taxonomy" id="151549"/>
    <lineage>
        <taxon>Eukaryota</taxon>
        <taxon>Metazoa</taxon>
        <taxon>Ecdysozoa</taxon>
        <taxon>Arthropoda</taxon>
        <taxon>Hexapoda</taxon>
        <taxon>Insecta</taxon>
        <taxon>Pterygota</taxon>
        <taxon>Neoptera</taxon>
        <taxon>Endopterygota</taxon>
        <taxon>Lepidoptera</taxon>
        <taxon>Glossata</taxon>
        <taxon>Ditrysia</taxon>
        <taxon>Tineoidea</taxon>
        <taxon>Psychidae</taxon>
        <taxon>Oiketicinae</taxon>
        <taxon>Eumeta</taxon>
    </lineage>
</organism>
<name>A0A4C1ZAM2_EUMVA</name>
<sequence>MAERSACWSRTRKVTGSVPDQRRIKQCAEKSSLACRRARRRKRNFDVKCGHRSGRPVTDKVDAVLEKVEKDRHISSYNIAEELKTDQKTDSMHIFAGDAPSRRPAVTGVAARSPAHVDVVWATSQKRPEHAIRLPPPTDTSYSERRE</sequence>
<proteinExistence type="predicted"/>
<feature type="region of interest" description="Disordered" evidence="1">
    <location>
        <begin position="125"/>
        <end position="147"/>
    </location>
</feature>
<accession>A0A4C1ZAM2</accession>
<reference evidence="2 3" key="1">
    <citation type="journal article" date="2019" name="Commun. Biol.">
        <title>The bagworm genome reveals a unique fibroin gene that provides high tensile strength.</title>
        <authorList>
            <person name="Kono N."/>
            <person name="Nakamura H."/>
            <person name="Ohtoshi R."/>
            <person name="Tomita M."/>
            <person name="Numata K."/>
            <person name="Arakawa K."/>
        </authorList>
    </citation>
    <scope>NUCLEOTIDE SEQUENCE [LARGE SCALE GENOMIC DNA]</scope>
</reference>
<dbReference type="Proteomes" id="UP000299102">
    <property type="component" value="Unassembled WGS sequence"/>
</dbReference>